<name>A0A427AAR4_ENSVE</name>
<dbReference type="AlphaFoldDB" id="A0A427AAR4"/>
<reference evidence="1 2" key="1">
    <citation type="journal article" date="2014" name="Agronomy (Basel)">
        <title>A Draft Genome Sequence for Ensete ventricosum, the Drought-Tolerant Tree Against Hunger.</title>
        <authorList>
            <person name="Harrison J."/>
            <person name="Moore K.A."/>
            <person name="Paszkiewicz K."/>
            <person name="Jones T."/>
            <person name="Grant M."/>
            <person name="Ambacheew D."/>
            <person name="Muzemil S."/>
            <person name="Studholme D.J."/>
        </authorList>
    </citation>
    <scope>NUCLEOTIDE SEQUENCE [LARGE SCALE GENOMIC DNA]</scope>
</reference>
<comment type="caution">
    <text evidence="1">The sequence shown here is derived from an EMBL/GenBank/DDBJ whole genome shotgun (WGS) entry which is preliminary data.</text>
</comment>
<gene>
    <name evidence="1" type="ORF">B296_00025062</name>
</gene>
<accession>A0A427AAR4</accession>
<evidence type="ECO:0000313" key="1">
    <source>
        <dbReference type="EMBL" id="RRT73291.1"/>
    </source>
</evidence>
<dbReference type="EMBL" id="AMZH03003133">
    <property type="protein sequence ID" value="RRT73291.1"/>
    <property type="molecule type" value="Genomic_DNA"/>
</dbReference>
<protein>
    <submittedName>
        <fullName evidence="1">Uncharacterized protein</fullName>
    </submittedName>
</protein>
<dbReference type="Proteomes" id="UP000287651">
    <property type="component" value="Unassembled WGS sequence"/>
</dbReference>
<organism evidence="1 2">
    <name type="scientific">Ensete ventricosum</name>
    <name type="common">Abyssinian banana</name>
    <name type="synonym">Musa ensete</name>
    <dbReference type="NCBI Taxonomy" id="4639"/>
    <lineage>
        <taxon>Eukaryota</taxon>
        <taxon>Viridiplantae</taxon>
        <taxon>Streptophyta</taxon>
        <taxon>Embryophyta</taxon>
        <taxon>Tracheophyta</taxon>
        <taxon>Spermatophyta</taxon>
        <taxon>Magnoliopsida</taxon>
        <taxon>Liliopsida</taxon>
        <taxon>Zingiberales</taxon>
        <taxon>Musaceae</taxon>
        <taxon>Ensete</taxon>
    </lineage>
</organism>
<evidence type="ECO:0000313" key="2">
    <source>
        <dbReference type="Proteomes" id="UP000287651"/>
    </source>
</evidence>
<sequence>MVWSSGSAWWYSGTLLLRNSQNRTLPRPSYILFASSPPRRCWVDLSPMAAAGVCCSSAREDVEKLSERCSLLCPDLYDRGTTRIGLALTVISFR</sequence>
<proteinExistence type="predicted"/>